<organism evidence="7 8">
    <name type="scientific">Eucalyptus globulus</name>
    <name type="common">Tasmanian blue gum</name>
    <dbReference type="NCBI Taxonomy" id="34317"/>
    <lineage>
        <taxon>Eukaryota</taxon>
        <taxon>Viridiplantae</taxon>
        <taxon>Streptophyta</taxon>
        <taxon>Embryophyta</taxon>
        <taxon>Tracheophyta</taxon>
        <taxon>Spermatophyta</taxon>
        <taxon>Magnoliopsida</taxon>
        <taxon>eudicotyledons</taxon>
        <taxon>Gunneridae</taxon>
        <taxon>Pentapetalae</taxon>
        <taxon>rosids</taxon>
        <taxon>malvids</taxon>
        <taxon>Myrtales</taxon>
        <taxon>Myrtaceae</taxon>
        <taxon>Myrtoideae</taxon>
        <taxon>Eucalypteae</taxon>
        <taxon>Eucalyptus</taxon>
    </lineage>
</organism>
<dbReference type="GO" id="GO:0008270">
    <property type="term" value="F:zinc ion binding"/>
    <property type="evidence" value="ECO:0007669"/>
    <property type="project" value="UniProtKB-KW"/>
</dbReference>
<keyword evidence="3" id="KW-0862">Zinc</keyword>
<feature type="domain" description="GRF-type" evidence="6">
    <location>
        <begin position="26"/>
        <end position="69"/>
    </location>
</feature>
<evidence type="ECO:0000256" key="2">
    <source>
        <dbReference type="ARBA" id="ARBA00022771"/>
    </source>
</evidence>
<keyword evidence="1" id="KW-0479">Metal-binding</keyword>
<accession>A0ABD3J087</accession>
<protein>
    <recommendedName>
        <fullName evidence="6">GRF-type domain-containing protein</fullName>
    </recommendedName>
</protein>
<evidence type="ECO:0000256" key="3">
    <source>
        <dbReference type="ARBA" id="ARBA00022833"/>
    </source>
</evidence>
<evidence type="ECO:0000256" key="1">
    <source>
        <dbReference type="ARBA" id="ARBA00022723"/>
    </source>
</evidence>
<evidence type="ECO:0000313" key="8">
    <source>
        <dbReference type="Proteomes" id="UP001634007"/>
    </source>
</evidence>
<dbReference type="EMBL" id="JBJKBG010000010">
    <property type="protein sequence ID" value="KAL3719808.1"/>
    <property type="molecule type" value="Genomic_DNA"/>
</dbReference>
<dbReference type="InterPro" id="IPR010666">
    <property type="entry name" value="Znf_GRF"/>
</dbReference>
<keyword evidence="5" id="KW-0812">Transmembrane</keyword>
<reference evidence="7 8" key="1">
    <citation type="submission" date="2024-11" db="EMBL/GenBank/DDBJ databases">
        <title>Chromosome-level genome assembly of Eucalyptus globulus Labill. provides insights into its genome evolution.</title>
        <authorList>
            <person name="Li X."/>
        </authorList>
    </citation>
    <scope>NUCLEOTIDE SEQUENCE [LARGE SCALE GENOMIC DNA]</scope>
    <source>
        <strain evidence="7">CL2024</strain>
        <tissue evidence="7">Fresh tender leaves</tissue>
    </source>
</reference>
<name>A0ABD3J087_EUCGL</name>
<keyword evidence="5" id="KW-0472">Membrane</keyword>
<sequence length="161" mass="18173">MATRRTRATTSKSSGVTPNEVESELTYYCGLQSPLLIAKTKKNAGRRFYGCAKFDSPGCCNFFMWVDPKIPDQVRDIIIELLERNQALSESSQSRCNDDYVSSLIAKMKAQKAKNGLLKEELARVKKGKMVYQLGFFLCMCYIIMGIIFNVKASEKFLSLP</sequence>
<dbReference type="Pfam" id="PF06839">
    <property type="entry name" value="Zn_ribbon_GRF"/>
    <property type="match status" value="1"/>
</dbReference>
<dbReference type="PROSITE" id="PS51999">
    <property type="entry name" value="ZF_GRF"/>
    <property type="match status" value="1"/>
</dbReference>
<dbReference type="PANTHER" id="PTHR33248">
    <property type="entry name" value="ZINC ION-BINDING PROTEIN"/>
    <property type="match status" value="1"/>
</dbReference>
<evidence type="ECO:0000313" key="7">
    <source>
        <dbReference type="EMBL" id="KAL3719808.1"/>
    </source>
</evidence>
<keyword evidence="2 4" id="KW-0863">Zinc-finger</keyword>
<evidence type="ECO:0000259" key="6">
    <source>
        <dbReference type="PROSITE" id="PS51999"/>
    </source>
</evidence>
<keyword evidence="8" id="KW-1185">Reference proteome</keyword>
<proteinExistence type="predicted"/>
<keyword evidence="5" id="KW-1133">Transmembrane helix</keyword>
<gene>
    <name evidence="7" type="ORF">ACJRO7_004740</name>
</gene>
<dbReference type="Proteomes" id="UP001634007">
    <property type="component" value="Unassembled WGS sequence"/>
</dbReference>
<evidence type="ECO:0000256" key="4">
    <source>
        <dbReference type="PROSITE-ProRule" id="PRU01343"/>
    </source>
</evidence>
<feature type="transmembrane region" description="Helical" evidence="5">
    <location>
        <begin position="131"/>
        <end position="151"/>
    </location>
</feature>
<dbReference type="AlphaFoldDB" id="A0ABD3J087"/>
<comment type="caution">
    <text evidence="7">The sequence shown here is derived from an EMBL/GenBank/DDBJ whole genome shotgun (WGS) entry which is preliminary data.</text>
</comment>
<evidence type="ECO:0000256" key="5">
    <source>
        <dbReference type="SAM" id="Phobius"/>
    </source>
</evidence>